<dbReference type="PANTHER" id="PTHR11360:SF303">
    <property type="entry name" value="MAJOR FACILITATOR SUPERFAMILY (MFS) PROFILE DOMAIN-CONTAINING PROTEIN"/>
    <property type="match status" value="1"/>
</dbReference>
<feature type="transmembrane region" description="Helical" evidence="2">
    <location>
        <begin position="102"/>
        <end position="120"/>
    </location>
</feature>
<feature type="transmembrane region" description="Helical" evidence="2">
    <location>
        <begin position="239"/>
        <end position="267"/>
    </location>
</feature>
<keyword evidence="4" id="KW-1185">Reference proteome</keyword>
<name>A0A9Q1H9P0_HOLLE</name>
<dbReference type="PANTHER" id="PTHR11360">
    <property type="entry name" value="MONOCARBOXYLATE TRANSPORTER"/>
    <property type="match status" value="1"/>
</dbReference>
<accession>A0A9Q1H9P0</accession>
<feature type="transmembrane region" description="Helical" evidence="2">
    <location>
        <begin position="205"/>
        <end position="227"/>
    </location>
</feature>
<feature type="transmembrane region" description="Helical" evidence="2">
    <location>
        <begin position="12"/>
        <end position="31"/>
    </location>
</feature>
<evidence type="ECO:0000256" key="2">
    <source>
        <dbReference type="SAM" id="Phobius"/>
    </source>
</evidence>
<dbReference type="InterPro" id="IPR050327">
    <property type="entry name" value="Proton-linked_MCT"/>
</dbReference>
<dbReference type="EMBL" id="JAIZAY010000008">
    <property type="protein sequence ID" value="KAJ8037815.1"/>
    <property type="molecule type" value="Genomic_DNA"/>
</dbReference>
<dbReference type="AlphaFoldDB" id="A0A9Q1H9P0"/>
<gene>
    <name evidence="3" type="ORF">HOLleu_18723</name>
</gene>
<feature type="compositionally biased region" description="Basic and acidic residues" evidence="1">
    <location>
        <begin position="128"/>
        <end position="138"/>
    </location>
</feature>
<dbReference type="InterPro" id="IPR011701">
    <property type="entry name" value="MFS"/>
</dbReference>
<feature type="transmembrane region" description="Helical" evidence="2">
    <location>
        <begin position="71"/>
        <end position="90"/>
    </location>
</feature>
<organism evidence="3 4">
    <name type="scientific">Holothuria leucospilota</name>
    <name type="common">Black long sea cucumber</name>
    <name type="synonym">Mertensiothuria leucospilota</name>
    <dbReference type="NCBI Taxonomy" id="206669"/>
    <lineage>
        <taxon>Eukaryota</taxon>
        <taxon>Metazoa</taxon>
        <taxon>Echinodermata</taxon>
        <taxon>Eleutherozoa</taxon>
        <taxon>Echinozoa</taxon>
        <taxon>Holothuroidea</taxon>
        <taxon>Aspidochirotacea</taxon>
        <taxon>Aspidochirotida</taxon>
        <taxon>Holothuriidae</taxon>
        <taxon>Holothuria</taxon>
    </lineage>
</organism>
<keyword evidence="2" id="KW-0472">Membrane</keyword>
<dbReference type="OrthoDB" id="6435476at2759"/>
<feature type="region of interest" description="Disordered" evidence="1">
    <location>
        <begin position="125"/>
        <end position="152"/>
    </location>
</feature>
<dbReference type="InterPro" id="IPR036259">
    <property type="entry name" value="MFS_trans_sf"/>
</dbReference>
<protein>
    <submittedName>
        <fullName evidence="3">Monocarboxylate transporter 12</fullName>
    </submittedName>
</protein>
<keyword evidence="2" id="KW-1133">Transmembrane helix</keyword>
<sequence>MLLMKAFSSRQLAIVGGVITGLAYISCGLFLKSVWQLVMYFVVSGIGFGLITLPMYVVLQEYFGPTQLPKVISFLALFDYVGVATVPPVMQYFRSQYGLQNSLILFGALLWNTVAAGVAAKRPRRRKSEIEDRQKEKGDETEENDPRPSNSNEGKKCCNFIPRLFNHNNVAILLVVEFVGYYVFMSWALFLVSLGKSLGLSDDEAVFLTTAGGVGGLVGRLITFCMFQVYKVNALNSSLIPLTVTGTAFVALAFCRNTYAIVILIFMSGLSQGINTSGVFSLVPTFVCGYHYKHAVNIECVSIGIATQAAGLISGAYRS</sequence>
<proteinExistence type="predicted"/>
<dbReference type="SUPFAM" id="SSF103473">
    <property type="entry name" value="MFS general substrate transporter"/>
    <property type="match status" value="1"/>
</dbReference>
<dbReference type="GO" id="GO:0008028">
    <property type="term" value="F:monocarboxylic acid transmembrane transporter activity"/>
    <property type="evidence" value="ECO:0007669"/>
    <property type="project" value="TreeGrafter"/>
</dbReference>
<evidence type="ECO:0000313" key="3">
    <source>
        <dbReference type="EMBL" id="KAJ8037815.1"/>
    </source>
</evidence>
<dbReference type="Proteomes" id="UP001152320">
    <property type="component" value="Chromosome 8"/>
</dbReference>
<dbReference type="Gene3D" id="1.20.1250.20">
    <property type="entry name" value="MFS general substrate transporter like domains"/>
    <property type="match status" value="1"/>
</dbReference>
<reference evidence="3" key="1">
    <citation type="submission" date="2021-10" db="EMBL/GenBank/DDBJ databases">
        <title>Tropical sea cucumber genome reveals ecological adaptation and Cuvierian tubules defense mechanism.</title>
        <authorList>
            <person name="Chen T."/>
        </authorList>
    </citation>
    <scope>NUCLEOTIDE SEQUENCE</scope>
    <source>
        <strain evidence="3">Nanhai2018</strain>
        <tissue evidence="3">Muscle</tissue>
    </source>
</reference>
<evidence type="ECO:0000313" key="4">
    <source>
        <dbReference type="Proteomes" id="UP001152320"/>
    </source>
</evidence>
<feature type="transmembrane region" description="Helical" evidence="2">
    <location>
        <begin position="37"/>
        <end position="59"/>
    </location>
</feature>
<dbReference type="Pfam" id="PF07690">
    <property type="entry name" value="MFS_1"/>
    <property type="match status" value="1"/>
</dbReference>
<feature type="transmembrane region" description="Helical" evidence="2">
    <location>
        <begin position="170"/>
        <end position="193"/>
    </location>
</feature>
<evidence type="ECO:0000256" key="1">
    <source>
        <dbReference type="SAM" id="MobiDB-lite"/>
    </source>
</evidence>
<keyword evidence="2" id="KW-0812">Transmembrane</keyword>
<comment type="caution">
    <text evidence="3">The sequence shown here is derived from an EMBL/GenBank/DDBJ whole genome shotgun (WGS) entry which is preliminary data.</text>
</comment>